<sequence length="136" mass="14324">MDKSANPDSDPERSSRIAFVTNSFRTPLCVTLLLLLFATGPVTAQSVGPAFCTSDMAETIKNLFTLIQFGGPLLGGVIALGATVVLPTVRRVDMKRELKEMRNQAVLWGVIVAPLGTAIVGFLLNNVVAGGASCGF</sequence>
<evidence type="ECO:0000313" key="3">
    <source>
        <dbReference type="Proteomes" id="UP000277326"/>
    </source>
</evidence>
<feature type="transmembrane region" description="Helical" evidence="1">
    <location>
        <begin position="63"/>
        <end position="86"/>
    </location>
</feature>
<keyword evidence="1" id="KW-0472">Membrane</keyword>
<organism evidence="2 3">
    <name type="scientific">Haloplanus aerogenes</name>
    <dbReference type="NCBI Taxonomy" id="660522"/>
    <lineage>
        <taxon>Archaea</taxon>
        <taxon>Methanobacteriati</taxon>
        <taxon>Methanobacteriota</taxon>
        <taxon>Stenosarchaea group</taxon>
        <taxon>Halobacteria</taxon>
        <taxon>Halobacteriales</taxon>
        <taxon>Haloferacaceae</taxon>
        <taxon>Haloplanus</taxon>
    </lineage>
</organism>
<dbReference type="OrthoDB" id="320072at2157"/>
<name>A0A3M0CFE7_9EURY</name>
<evidence type="ECO:0000256" key="1">
    <source>
        <dbReference type="SAM" id="Phobius"/>
    </source>
</evidence>
<dbReference type="RefSeq" id="WP_208020324.1">
    <property type="nucleotide sequence ID" value="NZ_CP034145.1"/>
</dbReference>
<protein>
    <submittedName>
        <fullName evidence="2">Uncharacterized protein</fullName>
    </submittedName>
</protein>
<dbReference type="Proteomes" id="UP000277326">
    <property type="component" value="Unassembled WGS sequence"/>
</dbReference>
<proteinExistence type="predicted"/>
<gene>
    <name evidence="2" type="ORF">ATH50_3546</name>
</gene>
<dbReference type="AlphaFoldDB" id="A0A3M0CFE7"/>
<accession>A0A3M0CFE7</accession>
<dbReference type="EMBL" id="REFS01000010">
    <property type="protein sequence ID" value="RMB08331.1"/>
    <property type="molecule type" value="Genomic_DNA"/>
</dbReference>
<reference evidence="2 3" key="1">
    <citation type="journal article" date="2015" name="Stand. Genomic Sci.">
        <title>Genomic Encyclopedia of Bacterial and Archaeal Type Strains, Phase III: the genomes of soil and plant-associated and newly described type strains.</title>
        <authorList>
            <person name="Whitman W.B."/>
            <person name="Woyke T."/>
            <person name="Klenk H.P."/>
            <person name="Zhou Y."/>
            <person name="Lilburn T.G."/>
            <person name="Beck B.J."/>
            <person name="De Vos P."/>
            <person name="Vandamme P."/>
            <person name="Eisen J.A."/>
            <person name="Garrity G."/>
            <person name="Hugenholtz P."/>
            <person name="Kyrpides N.C."/>
        </authorList>
    </citation>
    <scope>NUCLEOTIDE SEQUENCE [LARGE SCALE GENOMIC DNA]</scope>
    <source>
        <strain evidence="2 3">CGMCC 1.10124</strain>
    </source>
</reference>
<dbReference type="GeneID" id="38470643"/>
<keyword evidence="1" id="KW-1133">Transmembrane helix</keyword>
<comment type="caution">
    <text evidence="2">The sequence shown here is derived from an EMBL/GenBank/DDBJ whole genome shotgun (WGS) entry which is preliminary data.</text>
</comment>
<keyword evidence="1" id="KW-0812">Transmembrane</keyword>
<evidence type="ECO:0000313" key="2">
    <source>
        <dbReference type="EMBL" id="RMB08331.1"/>
    </source>
</evidence>
<feature type="transmembrane region" description="Helical" evidence="1">
    <location>
        <begin position="106"/>
        <end position="124"/>
    </location>
</feature>